<dbReference type="AlphaFoldDB" id="A0AAQ4E8Z5"/>
<evidence type="ECO:0008006" key="4">
    <source>
        <dbReference type="Google" id="ProtNLM"/>
    </source>
</evidence>
<evidence type="ECO:0000313" key="2">
    <source>
        <dbReference type="EMBL" id="KAK8771216.1"/>
    </source>
</evidence>
<evidence type="ECO:0000313" key="3">
    <source>
        <dbReference type="Proteomes" id="UP001321473"/>
    </source>
</evidence>
<reference evidence="2 3" key="1">
    <citation type="journal article" date="2023" name="Arcadia Sci">
        <title>De novo assembly of a long-read Amblyomma americanum tick genome.</title>
        <authorList>
            <person name="Chou S."/>
            <person name="Poskanzer K.E."/>
            <person name="Rollins M."/>
            <person name="Thuy-Boun P.S."/>
        </authorList>
    </citation>
    <scope>NUCLEOTIDE SEQUENCE [LARGE SCALE GENOMIC DNA]</scope>
    <source>
        <strain evidence="2">F_SG_1</strain>
        <tissue evidence="2">Salivary glands</tissue>
    </source>
</reference>
<evidence type="ECO:0000256" key="1">
    <source>
        <dbReference type="SAM" id="MobiDB-lite"/>
    </source>
</evidence>
<keyword evidence="3" id="KW-1185">Reference proteome</keyword>
<gene>
    <name evidence="2" type="ORF">V5799_025544</name>
</gene>
<protein>
    <recommendedName>
        <fullName evidence="4">CCHC-type domain-containing protein</fullName>
    </recommendedName>
</protein>
<proteinExistence type="predicted"/>
<dbReference type="EMBL" id="JARKHS020020017">
    <property type="protein sequence ID" value="KAK8771216.1"/>
    <property type="molecule type" value="Genomic_DNA"/>
</dbReference>
<feature type="region of interest" description="Disordered" evidence="1">
    <location>
        <begin position="217"/>
        <end position="285"/>
    </location>
</feature>
<accession>A0AAQ4E8Z5</accession>
<sequence length="285" mass="32037">MAGSLRAVITGAAGRGTSFVDEFKDYRIVLPPLPTREELKRTVVLHCDPDGRPYRIEDFRQPVNEAGVIEQVGGIGAYQMSHVWLVKFRSEEAKRKLLDAGHITVKGKTCVIFDLERHELRLKVHRWCAFNVSNETLRRPLAEYGEVKEVSSDRWKTDAYREWDTVPGRAPIILRCRNAGHIGRDCMVPKCSQCYAYRHEEVERMKSYARAAGRRTLGENSELHTDEDEAELAASSPVVETLTAALKRNEEDNNTPPTAEPTLSPPESAVTNKVTEKPQDAPSPA</sequence>
<organism evidence="2 3">
    <name type="scientific">Amblyomma americanum</name>
    <name type="common">Lone star tick</name>
    <dbReference type="NCBI Taxonomy" id="6943"/>
    <lineage>
        <taxon>Eukaryota</taxon>
        <taxon>Metazoa</taxon>
        <taxon>Ecdysozoa</taxon>
        <taxon>Arthropoda</taxon>
        <taxon>Chelicerata</taxon>
        <taxon>Arachnida</taxon>
        <taxon>Acari</taxon>
        <taxon>Parasitiformes</taxon>
        <taxon>Ixodida</taxon>
        <taxon>Ixodoidea</taxon>
        <taxon>Ixodidae</taxon>
        <taxon>Amblyomminae</taxon>
        <taxon>Amblyomma</taxon>
    </lineage>
</organism>
<name>A0AAQ4E8Z5_AMBAM</name>
<comment type="caution">
    <text evidence="2">The sequence shown here is derived from an EMBL/GenBank/DDBJ whole genome shotgun (WGS) entry which is preliminary data.</text>
</comment>
<dbReference type="Proteomes" id="UP001321473">
    <property type="component" value="Unassembled WGS sequence"/>
</dbReference>